<accession>A0A914BWX3</accession>
<dbReference type="AlphaFoldDB" id="A0A914BWX3"/>
<sequence length="173" mass="19645">MLICHRPVFTLIHVAILLISLTTSADIYAEEEVRCFCDKLTCPGSIVCTGKWCLIGVRGEGGQGRLDQFCGYDDAERPEDCAQSWNKWTEVCACTENLCNTFAYLRANIDRNNEEIAQEDPHRRTRVPKVADFKSNRAWYQNHNQIVLLLIIPLAVGGFVVCLIFLNFHCKMS</sequence>
<protein>
    <submittedName>
        <fullName evidence="4">Uncharacterized protein</fullName>
    </submittedName>
</protein>
<keyword evidence="1" id="KW-1133">Transmembrane helix</keyword>
<evidence type="ECO:0000313" key="4">
    <source>
        <dbReference type="WBParaSite" id="ACRNAN_Path_1188.g4609.t1"/>
    </source>
</evidence>
<reference evidence="4" key="1">
    <citation type="submission" date="2022-11" db="UniProtKB">
        <authorList>
            <consortium name="WormBaseParasite"/>
        </authorList>
    </citation>
    <scope>IDENTIFICATION</scope>
</reference>
<keyword evidence="3" id="KW-1185">Reference proteome</keyword>
<evidence type="ECO:0000256" key="1">
    <source>
        <dbReference type="SAM" id="Phobius"/>
    </source>
</evidence>
<feature type="transmembrane region" description="Helical" evidence="1">
    <location>
        <begin position="146"/>
        <end position="168"/>
    </location>
</feature>
<proteinExistence type="predicted"/>
<dbReference type="Proteomes" id="UP000887540">
    <property type="component" value="Unplaced"/>
</dbReference>
<name>A0A914BWX3_9BILA</name>
<keyword evidence="1" id="KW-0812">Transmembrane</keyword>
<dbReference type="Gene3D" id="2.10.60.10">
    <property type="entry name" value="CD59"/>
    <property type="match status" value="1"/>
</dbReference>
<dbReference type="WBParaSite" id="ACRNAN_Path_1188.g4609.t1">
    <property type="protein sequence ID" value="ACRNAN_Path_1188.g4609.t1"/>
    <property type="gene ID" value="ACRNAN_Path_1188.g4609"/>
</dbReference>
<feature type="chain" id="PRO_5037321000" evidence="2">
    <location>
        <begin position="25"/>
        <end position="173"/>
    </location>
</feature>
<feature type="signal peptide" evidence="2">
    <location>
        <begin position="1"/>
        <end position="24"/>
    </location>
</feature>
<keyword evidence="2" id="KW-0732">Signal</keyword>
<evidence type="ECO:0000313" key="3">
    <source>
        <dbReference type="Proteomes" id="UP000887540"/>
    </source>
</evidence>
<dbReference type="InterPro" id="IPR045860">
    <property type="entry name" value="Snake_toxin-like_sf"/>
</dbReference>
<evidence type="ECO:0000256" key="2">
    <source>
        <dbReference type="SAM" id="SignalP"/>
    </source>
</evidence>
<keyword evidence="1" id="KW-0472">Membrane</keyword>
<organism evidence="3 4">
    <name type="scientific">Acrobeloides nanus</name>
    <dbReference type="NCBI Taxonomy" id="290746"/>
    <lineage>
        <taxon>Eukaryota</taxon>
        <taxon>Metazoa</taxon>
        <taxon>Ecdysozoa</taxon>
        <taxon>Nematoda</taxon>
        <taxon>Chromadorea</taxon>
        <taxon>Rhabditida</taxon>
        <taxon>Tylenchina</taxon>
        <taxon>Cephalobomorpha</taxon>
        <taxon>Cephaloboidea</taxon>
        <taxon>Cephalobidae</taxon>
        <taxon>Acrobeloides</taxon>
    </lineage>
</organism>